<gene>
    <name evidence="1" type="ORF">Snoj_34480</name>
</gene>
<protein>
    <submittedName>
        <fullName evidence="1">Uncharacterized protein</fullName>
    </submittedName>
</protein>
<evidence type="ECO:0000313" key="1">
    <source>
        <dbReference type="EMBL" id="GHI69530.1"/>
    </source>
</evidence>
<sequence>METGPIDVFANFLSDLAVDLNEGQMPTHRAQQAPRKAWLLRPGMCWSLPCR</sequence>
<dbReference type="EMBL" id="BNEC01000005">
    <property type="protein sequence ID" value="GHI69530.1"/>
    <property type="molecule type" value="Genomic_DNA"/>
</dbReference>
<accession>A0ABQ3SN18</accession>
<evidence type="ECO:0000313" key="2">
    <source>
        <dbReference type="Proteomes" id="UP000613974"/>
    </source>
</evidence>
<proteinExistence type="predicted"/>
<name>A0ABQ3SN18_9ACTN</name>
<keyword evidence="2" id="KW-1185">Reference proteome</keyword>
<organism evidence="1 2">
    <name type="scientific">Streptomyces nojiriensis</name>
    <dbReference type="NCBI Taxonomy" id="66374"/>
    <lineage>
        <taxon>Bacteria</taxon>
        <taxon>Bacillati</taxon>
        <taxon>Actinomycetota</taxon>
        <taxon>Actinomycetes</taxon>
        <taxon>Kitasatosporales</taxon>
        <taxon>Streptomycetaceae</taxon>
        <taxon>Streptomyces</taxon>
    </lineage>
</organism>
<dbReference type="Proteomes" id="UP000613974">
    <property type="component" value="Unassembled WGS sequence"/>
</dbReference>
<reference evidence="2" key="1">
    <citation type="submission" date="2023-07" db="EMBL/GenBank/DDBJ databases">
        <title>Whole genome shotgun sequence of Streptomyces nojiriensis NBRC 13794.</title>
        <authorList>
            <person name="Komaki H."/>
            <person name="Tamura T."/>
        </authorList>
    </citation>
    <scope>NUCLEOTIDE SEQUENCE [LARGE SCALE GENOMIC DNA]</scope>
    <source>
        <strain evidence="2">NBRC 13794</strain>
    </source>
</reference>
<comment type="caution">
    <text evidence="1">The sequence shown here is derived from an EMBL/GenBank/DDBJ whole genome shotgun (WGS) entry which is preliminary data.</text>
</comment>